<evidence type="ECO:0000313" key="3">
    <source>
        <dbReference type="Proteomes" id="UP000095284"/>
    </source>
</evidence>
<dbReference type="AlphaFoldDB" id="A0A1I7S824"/>
<evidence type="ECO:0000313" key="2">
    <source>
        <dbReference type="EMBL" id="CAD5208216.1"/>
    </source>
</evidence>
<keyword evidence="4" id="KW-1185">Reference proteome</keyword>
<feature type="chain" id="PRO_5036308740" evidence="1">
    <location>
        <begin position="17"/>
        <end position="134"/>
    </location>
</feature>
<proteinExistence type="predicted"/>
<name>A0A1I7S824_BURXY</name>
<dbReference type="WBParaSite" id="BXY_0916700.1">
    <property type="protein sequence ID" value="BXY_0916700.1"/>
    <property type="gene ID" value="BXY_0916700"/>
</dbReference>
<dbReference type="Proteomes" id="UP000582659">
    <property type="component" value="Unassembled WGS sequence"/>
</dbReference>
<accession>A0A1I7S824</accession>
<dbReference type="Proteomes" id="UP000659654">
    <property type="component" value="Unassembled WGS sequence"/>
</dbReference>
<reference evidence="2" key="2">
    <citation type="submission" date="2020-09" db="EMBL/GenBank/DDBJ databases">
        <authorList>
            <person name="Kikuchi T."/>
        </authorList>
    </citation>
    <scope>NUCLEOTIDE SEQUENCE</scope>
    <source>
        <strain evidence="2">Ka4C1</strain>
    </source>
</reference>
<protein>
    <submittedName>
        <fullName evidence="2">(pine wood nematode) hypothetical protein</fullName>
    </submittedName>
</protein>
<feature type="signal peptide" evidence="1">
    <location>
        <begin position="1"/>
        <end position="16"/>
    </location>
</feature>
<dbReference type="EMBL" id="CAJFDI010000001">
    <property type="protein sequence ID" value="CAD5208216.1"/>
    <property type="molecule type" value="Genomic_DNA"/>
</dbReference>
<keyword evidence="1" id="KW-0732">Signal</keyword>
<dbReference type="Proteomes" id="UP000095284">
    <property type="component" value="Unplaced"/>
</dbReference>
<evidence type="ECO:0000256" key="1">
    <source>
        <dbReference type="SAM" id="SignalP"/>
    </source>
</evidence>
<dbReference type="EMBL" id="CAJFCV020000001">
    <property type="protein sequence ID" value="CAG9080664.1"/>
    <property type="molecule type" value="Genomic_DNA"/>
</dbReference>
<evidence type="ECO:0000313" key="4">
    <source>
        <dbReference type="Proteomes" id="UP000659654"/>
    </source>
</evidence>
<organism evidence="3 5">
    <name type="scientific">Bursaphelenchus xylophilus</name>
    <name type="common">Pinewood nematode worm</name>
    <name type="synonym">Aphelenchoides xylophilus</name>
    <dbReference type="NCBI Taxonomy" id="6326"/>
    <lineage>
        <taxon>Eukaryota</taxon>
        <taxon>Metazoa</taxon>
        <taxon>Ecdysozoa</taxon>
        <taxon>Nematoda</taxon>
        <taxon>Chromadorea</taxon>
        <taxon>Rhabditida</taxon>
        <taxon>Tylenchina</taxon>
        <taxon>Tylenchomorpha</taxon>
        <taxon>Aphelenchoidea</taxon>
        <taxon>Aphelenchoididae</taxon>
        <taxon>Bursaphelenchus</taxon>
    </lineage>
</organism>
<reference evidence="5" key="1">
    <citation type="submission" date="2016-11" db="UniProtKB">
        <authorList>
            <consortium name="WormBaseParasite"/>
        </authorList>
    </citation>
    <scope>IDENTIFICATION</scope>
</reference>
<sequence length="134" mass="15650">MFIPVLLLFLVVCASAFVEQWDPRTRMSQEWRKQAERDFNLGNLHTEPYLYKFIWFEIHHGTAGNNRSISHTIRMNGKLGPVNCRRDNMKCSSPINTVSKLMNLGIEYESTTLNAVNGQVHLRSYSVWKDMNTW</sequence>
<evidence type="ECO:0000313" key="5">
    <source>
        <dbReference type="WBParaSite" id="BXY_0916700.1"/>
    </source>
</evidence>
<gene>
    <name evidence="2" type="ORF">BXYJ_LOCUS452</name>
</gene>